<dbReference type="Gene3D" id="3.40.50.1820">
    <property type="entry name" value="alpha/beta hydrolase"/>
    <property type="match status" value="1"/>
</dbReference>
<dbReference type="GO" id="GO:0005737">
    <property type="term" value="C:cytoplasm"/>
    <property type="evidence" value="ECO:0007669"/>
    <property type="project" value="InterPro"/>
</dbReference>
<dbReference type="AlphaFoldDB" id="A0A1G8BCU2"/>
<sequence>MVLGAVTTGTAAEIAWITESMRRVFPREWDDFAAGIPERHRDLPPAAAYARLFVDPDPTVRAEAARSWCTCEDTHVSLLPGWVPNPRYEDPDFRNVFSRLVSHYWSNDCFLADRPLLAHIDRLDGVPATLLHSRYDVSSPLDIAWDLARSWPTSRLVVLDDAGHGGGSFADEFTAEVGEFGAAHARPLPSSRP</sequence>
<evidence type="ECO:0000313" key="1">
    <source>
        <dbReference type="EMBL" id="SDH31045.1"/>
    </source>
</evidence>
<dbReference type="GO" id="GO:0006508">
    <property type="term" value="P:proteolysis"/>
    <property type="evidence" value="ECO:0007669"/>
    <property type="project" value="InterPro"/>
</dbReference>
<dbReference type="SUPFAM" id="SSF53474">
    <property type="entry name" value="alpha/beta-Hydrolases"/>
    <property type="match status" value="1"/>
</dbReference>
<protein>
    <submittedName>
        <fullName evidence="1">Proline iminopeptidase</fullName>
    </submittedName>
</protein>
<gene>
    <name evidence="1" type="ORF">SAMN05444695_101832</name>
</gene>
<keyword evidence="2" id="KW-1185">Reference proteome</keyword>
<dbReference type="Proteomes" id="UP000183263">
    <property type="component" value="Unassembled WGS sequence"/>
</dbReference>
<dbReference type="PANTHER" id="PTHR43722:SF1">
    <property type="entry name" value="PROLINE IMINOPEPTIDASE"/>
    <property type="match status" value="1"/>
</dbReference>
<dbReference type="GO" id="GO:0004177">
    <property type="term" value="F:aminopeptidase activity"/>
    <property type="evidence" value="ECO:0007669"/>
    <property type="project" value="UniProtKB-EC"/>
</dbReference>
<organism evidence="1 2">
    <name type="scientific">Rhodococcus triatomae</name>
    <dbReference type="NCBI Taxonomy" id="300028"/>
    <lineage>
        <taxon>Bacteria</taxon>
        <taxon>Bacillati</taxon>
        <taxon>Actinomycetota</taxon>
        <taxon>Actinomycetes</taxon>
        <taxon>Mycobacteriales</taxon>
        <taxon>Nocardiaceae</taxon>
        <taxon>Rhodococcus</taxon>
    </lineage>
</organism>
<dbReference type="InterPro" id="IPR005944">
    <property type="entry name" value="Pro_iminopeptidase"/>
</dbReference>
<name>A0A1G8BCU2_9NOCA</name>
<dbReference type="InterPro" id="IPR029058">
    <property type="entry name" value="AB_hydrolase_fold"/>
</dbReference>
<evidence type="ECO:0000313" key="2">
    <source>
        <dbReference type="Proteomes" id="UP000183263"/>
    </source>
</evidence>
<dbReference type="PANTHER" id="PTHR43722">
    <property type="entry name" value="PROLINE IMINOPEPTIDASE"/>
    <property type="match status" value="1"/>
</dbReference>
<dbReference type="EMBL" id="FNDN01000001">
    <property type="protein sequence ID" value="SDH31045.1"/>
    <property type="molecule type" value="Genomic_DNA"/>
</dbReference>
<proteinExistence type="predicted"/>
<accession>A0A1G8BCU2</accession>
<reference evidence="1 2" key="1">
    <citation type="submission" date="2016-10" db="EMBL/GenBank/DDBJ databases">
        <authorList>
            <person name="de Groot N.N."/>
        </authorList>
    </citation>
    <scope>NUCLEOTIDE SEQUENCE [LARGE SCALE GENOMIC DNA]</scope>
    <source>
        <strain evidence="1 2">DSM 44892</strain>
    </source>
</reference>